<reference evidence="2" key="1">
    <citation type="submission" date="2014-05" db="EMBL/GenBank/DDBJ databases">
        <authorList>
            <person name="Chronopoulou M."/>
        </authorList>
    </citation>
    <scope>NUCLEOTIDE SEQUENCE</scope>
    <source>
        <tissue evidence="2">Whole organism</tissue>
    </source>
</reference>
<organism evidence="2">
    <name type="scientific">Lepeophtheirus salmonis</name>
    <name type="common">Salmon louse</name>
    <name type="synonym">Caligus salmonis</name>
    <dbReference type="NCBI Taxonomy" id="72036"/>
    <lineage>
        <taxon>Eukaryota</taxon>
        <taxon>Metazoa</taxon>
        <taxon>Ecdysozoa</taxon>
        <taxon>Arthropoda</taxon>
        <taxon>Crustacea</taxon>
        <taxon>Multicrustacea</taxon>
        <taxon>Hexanauplia</taxon>
        <taxon>Copepoda</taxon>
        <taxon>Siphonostomatoida</taxon>
        <taxon>Caligidae</taxon>
        <taxon>Lepeophtheirus</taxon>
    </lineage>
</organism>
<name>A0A0K2V6X3_LEPSM</name>
<feature type="compositionally biased region" description="Basic and acidic residues" evidence="1">
    <location>
        <begin position="1"/>
        <end position="23"/>
    </location>
</feature>
<evidence type="ECO:0000313" key="2">
    <source>
        <dbReference type="EMBL" id="CDW45882.1"/>
    </source>
</evidence>
<dbReference type="EMBL" id="HACA01028521">
    <property type="protein sequence ID" value="CDW45882.1"/>
    <property type="molecule type" value="Transcribed_RNA"/>
</dbReference>
<evidence type="ECO:0000256" key="1">
    <source>
        <dbReference type="SAM" id="MobiDB-lite"/>
    </source>
</evidence>
<proteinExistence type="predicted"/>
<dbReference type="AlphaFoldDB" id="A0A0K2V6X3"/>
<protein>
    <submittedName>
        <fullName evidence="2">Uncharacterized protein</fullName>
    </submittedName>
</protein>
<feature type="region of interest" description="Disordered" evidence="1">
    <location>
        <begin position="1"/>
        <end position="30"/>
    </location>
</feature>
<accession>A0A0K2V6X3</accession>
<sequence>MKKNIKDDKNEHSHNIMMKRTDRQTMNGSLSSPYQFSVQSRKYVFSFFLGFFFLISKNHQKSSTGLVE</sequence>